<reference evidence="3" key="1">
    <citation type="submission" date="2020-10" db="EMBL/GenBank/DDBJ databases">
        <authorList>
            <person name="Gilroy R."/>
        </authorList>
    </citation>
    <scope>NUCLEOTIDE SEQUENCE</scope>
    <source>
        <strain evidence="3">ChiW3-316</strain>
    </source>
</reference>
<keyword evidence="1" id="KW-1133">Transmembrane helix</keyword>
<reference evidence="3" key="2">
    <citation type="journal article" date="2021" name="PeerJ">
        <title>Extensive microbial diversity within the chicken gut microbiome revealed by metagenomics and culture.</title>
        <authorList>
            <person name="Gilroy R."/>
            <person name="Ravi A."/>
            <person name="Getino M."/>
            <person name="Pursley I."/>
            <person name="Horton D.L."/>
            <person name="Alikhan N.F."/>
            <person name="Baker D."/>
            <person name="Gharbi K."/>
            <person name="Hall N."/>
            <person name="Watson M."/>
            <person name="Adriaenssens E.M."/>
            <person name="Foster-Nyarko E."/>
            <person name="Jarju S."/>
            <person name="Secka A."/>
            <person name="Antonio M."/>
            <person name="Oren A."/>
            <person name="Chaudhuri R.R."/>
            <person name="La Ragione R."/>
            <person name="Hildebrand F."/>
            <person name="Pallen M.J."/>
        </authorList>
    </citation>
    <scope>NUCLEOTIDE SEQUENCE</scope>
    <source>
        <strain evidence="3">ChiW3-316</strain>
    </source>
</reference>
<evidence type="ECO:0000313" key="4">
    <source>
        <dbReference type="Proteomes" id="UP000824107"/>
    </source>
</evidence>
<dbReference type="PANTHER" id="PTHR30441">
    <property type="entry name" value="DUF748 DOMAIN-CONTAINING PROTEIN"/>
    <property type="match status" value="1"/>
</dbReference>
<dbReference type="Pfam" id="PF05170">
    <property type="entry name" value="AsmA"/>
    <property type="match status" value="1"/>
</dbReference>
<feature type="domain" description="AsmA" evidence="2">
    <location>
        <begin position="1"/>
        <end position="202"/>
    </location>
</feature>
<dbReference type="EMBL" id="DVNC01000021">
    <property type="protein sequence ID" value="HIU53016.1"/>
    <property type="molecule type" value="Genomic_DNA"/>
</dbReference>
<keyword evidence="1" id="KW-0472">Membrane</keyword>
<dbReference type="GO" id="GO:0090313">
    <property type="term" value="P:regulation of protein targeting to membrane"/>
    <property type="evidence" value="ECO:0007669"/>
    <property type="project" value="TreeGrafter"/>
</dbReference>
<dbReference type="Proteomes" id="UP000824107">
    <property type="component" value="Unassembled WGS sequence"/>
</dbReference>
<proteinExistence type="predicted"/>
<dbReference type="InterPro" id="IPR007844">
    <property type="entry name" value="AsmA"/>
</dbReference>
<evidence type="ECO:0000313" key="3">
    <source>
        <dbReference type="EMBL" id="HIU53016.1"/>
    </source>
</evidence>
<organism evidence="3 4">
    <name type="scientific">Candidatus Scatocola faecipullorum</name>
    <dbReference type="NCBI Taxonomy" id="2840917"/>
    <lineage>
        <taxon>Bacteria</taxon>
        <taxon>Pseudomonadati</taxon>
        <taxon>Pseudomonadota</taxon>
        <taxon>Alphaproteobacteria</taxon>
        <taxon>Rhodospirillales</taxon>
        <taxon>Rhodospirillaceae</taxon>
        <taxon>Rhodospirillaceae incertae sedis</taxon>
        <taxon>Candidatus Scatocola</taxon>
    </lineage>
</organism>
<name>A0A9D1SAK5_9PROT</name>
<gene>
    <name evidence="3" type="ORF">IAD20_02930</name>
</gene>
<protein>
    <submittedName>
        <fullName evidence="3">AsmA family protein</fullName>
    </submittedName>
</protein>
<comment type="caution">
    <text evidence="3">The sequence shown here is derived from an EMBL/GenBank/DDBJ whole genome shotgun (WGS) entry which is preliminary data.</text>
</comment>
<sequence length="712" mass="75674">MKKFFKFIGILFLVLIVALVGGGYYFIKNFDLNKYKSYAEDLVYKETGRKLALNGEADLGISLVPTLVLNDVSLSNASWASQPQMLKVKQLEISFAVLPLLHKEIMINNINLVAPEIYLEQNAVGQANWEFSKPADGETAAVKAAEAELPQAAERVKTAEKAGPAAAVLAGFAAKNVSIENGLVRFSDQKAKQTVNLQINSFNFSADGMDAPITADFDLLYDNQPIKGNTVLGSINQFLAAAEPFPVKLTAGAYGVNVNADGTVADMMKNPVFDFNANIYNPAGNFDAPETTLAAKISGDIKKVKADISTLNVANNLITGTVTADLNGKKPLINANLSSDRFDLTSLNRAQPLAWNFPGIIGEAQASQLVPNTPVPYSALNSVNANAAVRVKQLIINPAMTAENVVLTAKLNNGVLTVNPLKLDFGGGDIDASLTVNAPAQTVALKLNSKNILLQNMHKEFQIEGKGDFGIESGGQTLVSADLTTGGATYRQLVQHLNGQLVAIVDKSVIKTGALKFMTGNVLTQILNMINLNVVKNPEINLACAVVRADFANGKANFPQSIAVQSNQITLVSNGALNLVSDKIDFTVTPTLSIKDANVAQALSSFIKVGGTLENPKIALDEKQALQTIVGVATTGPAFLGAQLVSESNSAPCWTALQGTPYSTRFKAPSKTSTVTNDVVSGTKNAVKDTGKAIEKSVRGIRDGVKDLFKSF</sequence>
<dbReference type="GO" id="GO:0005886">
    <property type="term" value="C:plasma membrane"/>
    <property type="evidence" value="ECO:0007669"/>
    <property type="project" value="TreeGrafter"/>
</dbReference>
<feature type="transmembrane region" description="Helical" evidence="1">
    <location>
        <begin position="7"/>
        <end position="27"/>
    </location>
</feature>
<dbReference type="InterPro" id="IPR052894">
    <property type="entry name" value="AsmA-related"/>
</dbReference>
<dbReference type="PANTHER" id="PTHR30441:SF4">
    <property type="entry name" value="PROTEIN ASMA"/>
    <property type="match status" value="1"/>
</dbReference>
<dbReference type="AlphaFoldDB" id="A0A9D1SAK5"/>
<accession>A0A9D1SAK5</accession>
<evidence type="ECO:0000256" key="1">
    <source>
        <dbReference type="SAM" id="Phobius"/>
    </source>
</evidence>
<keyword evidence="1" id="KW-0812">Transmembrane</keyword>
<evidence type="ECO:0000259" key="2">
    <source>
        <dbReference type="Pfam" id="PF05170"/>
    </source>
</evidence>